<dbReference type="EMBL" id="JADAQX010000053">
    <property type="protein sequence ID" value="KAF8822458.1"/>
    <property type="molecule type" value="Genomic_DNA"/>
</dbReference>
<dbReference type="InterPro" id="IPR036322">
    <property type="entry name" value="WD40_repeat_dom_sf"/>
</dbReference>
<keyword evidence="2" id="KW-1185">Reference proteome</keyword>
<comment type="caution">
    <text evidence="1">The sequence shown here is derived from an EMBL/GenBank/DDBJ whole genome shotgun (WGS) entry which is preliminary data.</text>
</comment>
<sequence length="141" mass="16220">MGKPIQLVWNATLRSLFSLYESGLLTVWTEDSTRPSPHYPEIRGAASMCIHPLKAMIAISSRNRELFLFHSNTSHLEETPSEMLPLMKRELFKKTVHSSKSKFQMAWHPTEPLLALPGEPFIRFFNASTYQLESYVLEGHE</sequence>
<reference evidence="1 2" key="1">
    <citation type="journal article" date="2020" name="bioRxiv">
        <title>Metabolic contributions of an alphaproteobacterial endosymbiont in the apicomplexan Cardiosporidium cionae.</title>
        <authorList>
            <person name="Hunter E.S."/>
            <person name="Paight C.J."/>
            <person name="Lane C.E."/>
        </authorList>
    </citation>
    <scope>NUCLEOTIDE SEQUENCE [LARGE SCALE GENOMIC DNA]</scope>
    <source>
        <strain evidence="1">ESH_2018</strain>
    </source>
</reference>
<gene>
    <name evidence="1" type="ORF">IE077_003722</name>
</gene>
<dbReference type="Proteomes" id="UP000823046">
    <property type="component" value="Unassembled WGS sequence"/>
</dbReference>
<feature type="non-terminal residue" evidence="1">
    <location>
        <position position="141"/>
    </location>
</feature>
<organism evidence="1 2">
    <name type="scientific">Cardiosporidium cionae</name>
    <dbReference type="NCBI Taxonomy" id="476202"/>
    <lineage>
        <taxon>Eukaryota</taxon>
        <taxon>Sar</taxon>
        <taxon>Alveolata</taxon>
        <taxon>Apicomplexa</taxon>
        <taxon>Aconoidasida</taxon>
        <taxon>Nephromycida</taxon>
        <taxon>Cardiosporidium</taxon>
    </lineage>
</organism>
<evidence type="ECO:0000313" key="2">
    <source>
        <dbReference type="Proteomes" id="UP000823046"/>
    </source>
</evidence>
<dbReference type="SUPFAM" id="SSF50978">
    <property type="entry name" value="WD40 repeat-like"/>
    <property type="match status" value="1"/>
</dbReference>
<proteinExistence type="predicted"/>
<name>A0ABQ7JEL4_9APIC</name>
<protein>
    <submittedName>
        <fullName evidence="1">Uncharacterized protein</fullName>
    </submittedName>
</protein>
<accession>A0ABQ7JEL4</accession>
<evidence type="ECO:0000313" key="1">
    <source>
        <dbReference type="EMBL" id="KAF8822458.1"/>
    </source>
</evidence>